<keyword evidence="1" id="KW-0812">Transmembrane</keyword>
<dbReference type="Pfam" id="PF12400">
    <property type="entry name" value="STIMATE"/>
    <property type="match status" value="1"/>
</dbReference>
<dbReference type="EMBL" id="HBGO01009428">
    <property type="protein sequence ID" value="CAD9329514.1"/>
    <property type="molecule type" value="Transcribed_RNA"/>
</dbReference>
<feature type="transmembrane region" description="Helical" evidence="1">
    <location>
        <begin position="24"/>
        <end position="41"/>
    </location>
</feature>
<feature type="transmembrane region" description="Helical" evidence="1">
    <location>
        <begin position="189"/>
        <end position="211"/>
    </location>
</feature>
<evidence type="ECO:0000313" key="2">
    <source>
        <dbReference type="EMBL" id="CAD9329514.1"/>
    </source>
</evidence>
<evidence type="ECO:0000256" key="1">
    <source>
        <dbReference type="SAM" id="Phobius"/>
    </source>
</evidence>
<dbReference type="GO" id="GO:0016020">
    <property type="term" value="C:membrane"/>
    <property type="evidence" value="ECO:0007669"/>
    <property type="project" value="TreeGrafter"/>
</dbReference>
<gene>
    <name evidence="2" type="ORF">OSIN01602_LOCUS5197</name>
</gene>
<keyword evidence="1" id="KW-0472">Membrane</keyword>
<sequence length="302" mass="34148">MANDGDGAGQQVCRVYDSEDSFTAFVQFLLACLALASLWLKRLNEVPRRKFWTWFMDVSKQAFGACYAHVLNMIIAAVIAGNVRGEAVLEDQCAWYAINYLIDTTLGLVLSIMFLRLLDDVANERDWVSLKHSGVYVGKEGILHWLNQMLAWLAILTIVKVIICFFMWLMSEPLAYMGLIMFEPFQSNIRFELLFVMIFFPGLLNVIYFWITDGYLKANSKHAGAHEPEFIDTGGLVAEALCDVNDGKKETLLGRVDTDLGDSEHYSEMREKAMRQTQGKGYVPAMAQGEARIEERPQGTLV</sequence>
<protein>
    <recommendedName>
        <fullName evidence="3">Transmembrane protein 110</fullName>
    </recommendedName>
</protein>
<organism evidence="2">
    <name type="scientific">Trieres chinensis</name>
    <name type="common">Marine centric diatom</name>
    <name type="synonym">Odontella sinensis</name>
    <dbReference type="NCBI Taxonomy" id="1514140"/>
    <lineage>
        <taxon>Eukaryota</taxon>
        <taxon>Sar</taxon>
        <taxon>Stramenopiles</taxon>
        <taxon>Ochrophyta</taxon>
        <taxon>Bacillariophyta</taxon>
        <taxon>Mediophyceae</taxon>
        <taxon>Biddulphiophycidae</taxon>
        <taxon>Eupodiscales</taxon>
        <taxon>Parodontellaceae</taxon>
        <taxon>Trieres</taxon>
    </lineage>
</organism>
<name>A0A7S1Z5X6_TRICV</name>
<feature type="transmembrane region" description="Helical" evidence="1">
    <location>
        <begin position="95"/>
        <end position="115"/>
    </location>
</feature>
<dbReference type="InterPro" id="IPR022127">
    <property type="entry name" value="STIMATE/YPL162C"/>
</dbReference>
<evidence type="ECO:0008006" key="3">
    <source>
        <dbReference type="Google" id="ProtNLM"/>
    </source>
</evidence>
<keyword evidence="1" id="KW-1133">Transmembrane helix</keyword>
<feature type="transmembrane region" description="Helical" evidence="1">
    <location>
        <begin position="149"/>
        <end position="169"/>
    </location>
</feature>
<accession>A0A7S1Z5X6</accession>
<dbReference type="PANTHER" id="PTHR31735">
    <property type="entry name" value="VACUOLAR MEMBRANE PROTEIN YPL162C"/>
    <property type="match status" value="1"/>
</dbReference>
<feature type="transmembrane region" description="Helical" evidence="1">
    <location>
        <begin position="62"/>
        <end position="83"/>
    </location>
</feature>
<proteinExistence type="predicted"/>
<reference evidence="2" key="1">
    <citation type="submission" date="2021-01" db="EMBL/GenBank/DDBJ databases">
        <authorList>
            <person name="Corre E."/>
            <person name="Pelletier E."/>
            <person name="Niang G."/>
            <person name="Scheremetjew M."/>
            <person name="Finn R."/>
            <person name="Kale V."/>
            <person name="Holt S."/>
            <person name="Cochrane G."/>
            <person name="Meng A."/>
            <person name="Brown T."/>
            <person name="Cohen L."/>
        </authorList>
    </citation>
    <scope>NUCLEOTIDE SEQUENCE</scope>
    <source>
        <strain evidence="2">Grunow 1884</strain>
    </source>
</reference>
<dbReference type="AlphaFoldDB" id="A0A7S1Z5X6"/>
<dbReference type="PANTHER" id="PTHR31735:SF1">
    <property type="entry name" value="VACUOLAR MEMBRANE PROTEIN YPL162C"/>
    <property type="match status" value="1"/>
</dbReference>